<dbReference type="Proteomes" id="UP000321249">
    <property type="component" value="Unassembled WGS sequence"/>
</dbReference>
<dbReference type="RefSeq" id="WP_147042303.1">
    <property type="nucleotide sequence ID" value="NZ_BAABIR010000002.1"/>
</dbReference>
<dbReference type="AlphaFoldDB" id="A0A5C6TRQ3"/>
<dbReference type="EMBL" id="VOQQ01000001">
    <property type="protein sequence ID" value="TXC62916.1"/>
    <property type="molecule type" value="Genomic_DNA"/>
</dbReference>
<gene>
    <name evidence="1" type="ORF">FRZ32_04075</name>
</gene>
<sequence length="253" mass="27261">MWWLAAMLVPAAPAVEADRAGNHLVSFAAVGEAGADARHCTPDRRWCARLRAGGDNGGWTLEVTGPGAAPTRTLDQPADEDASDFAIRDHAVEQADGALLIGIEWRRSAGYSGGGASATTMQLVRVEPSGDPAPMLEVPIAASKDIRACFGDRDRRARRDACADQYEFSATLALDPDTTSGPPRFILTTNARTYPGRRTLDSDSTTAPPLRARDLAWWRDPACSFRRVFRFDAAAEGYIADAPLPECADYLEP</sequence>
<evidence type="ECO:0000313" key="1">
    <source>
        <dbReference type="EMBL" id="TXC62916.1"/>
    </source>
</evidence>
<evidence type="ECO:0000313" key="2">
    <source>
        <dbReference type="Proteomes" id="UP000321249"/>
    </source>
</evidence>
<accession>A0A5C6TRQ3</accession>
<protein>
    <submittedName>
        <fullName evidence="1">Uncharacterized protein</fullName>
    </submittedName>
</protein>
<comment type="caution">
    <text evidence="1">The sequence shown here is derived from an EMBL/GenBank/DDBJ whole genome shotgun (WGS) entry which is preliminary data.</text>
</comment>
<dbReference type="OrthoDB" id="8653499at2"/>
<organism evidence="1 2">
    <name type="scientific">Allosphingosinicella ginsenosidimutans</name>
    <dbReference type="NCBI Taxonomy" id="1176539"/>
    <lineage>
        <taxon>Bacteria</taxon>
        <taxon>Pseudomonadati</taxon>
        <taxon>Pseudomonadota</taxon>
        <taxon>Alphaproteobacteria</taxon>
        <taxon>Sphingomonadales</taxon>
        <taxon>Sphingomonadaceae</taxon>
        <taxon>Allosphingosinicella</taxon>
    </lineage>
</organism>
<reference evidence="1 2" key="1">
    <citation type="journal article" date="2015" name="J. Microbiol.">
        <title>Sphingosinicella ginsenosidimutans sp. nov., with ginsenoside converting activity.</title>
        <authorList>
            <person name="Kim J.K."/>
            <person name="Kang M.S."/>
            <person name="Park S.C."/>
            <person name="Kim K.M."/>
            <person name="Choi K."/>
            <person name="Yoon M.H."/>
            <person name="Im W.T."/>
        </authorList>
    </citation>
    <scope>NUCLEOTIDE SEQUENCE [LARGE SCALE GENOMIC DNA]</scope>
    <source>
        <strain evidence="1 2">BS-11</strain>
    </source>
</reference>
<name>A0A5C6TRQ3_9SPHN</name>
<keyword evidence="2" id="KW-1185">Reference proteome</keyword>
<proteinExistence type="predicted"/>